<dbReference type="Proteomes" id="UP001220324">
    <property type="component" value="Unassembled WGS sequence"/>
</dbReference>
<proteinExistence type="predicted"/>
<dbReference type="PROSITE" id="PS00178">
    <property type="entry name" value="AA_TRNA_LIGASE_I"/>
    <property type="match status" value="1"/>
</dbReference>
<evidence type="ECO:0000313" key="1">
    <source>
        <dbReference type="EMBL" id="KAJ5533424.1"/>
    </source>
</evidence>
<sequence>METSLSQDLPATTPRAIAAQKLASLLAPLITDAELCPGAASQPQLRKILQSSQCKEILSSIQALVPNLVPENPIFATFHDGKVHDPLGGGAYAFQEDIVGPIVLALTNDESDGKSWLLVDDNENQTDSQTCPGHHSRFPTRPIIIHAGAQPNNSPHAGTIVVFCYAFLLAREINNRVQSSKFKPPVISVEITFVDTAPVPGHEITIDGIKYQRSYREIPGALATHMADYRKILDLLSAWSGIAFTIAFQTDLFSHSNIPAILQYVISHHDQLGSQLSPKYGTLALRAACPVSQCGLAEKHGRLNKYHRNSDPSQRNEFSAIHDATVSFHCPHHGPHSICISNPADVARLEANTPARNLIRSMSQLLDTTSHHVRVTGADYAGMYQEMFLYRPLAGWSGTTGLAAGRTPHIMYAPLIVDWSGAKLSKSLYIREHGYEAMKLFGTEGLCSFVQLKIQFRDDGERGLRRLWEEVQGWIEDPKKSFRRS</sequence>
<dbReference type="GO" id="GO:0004812">
    <property type="term" value="F:aminoacyl-tRNA ligase activity"/>
    <property type="evidence" value="ECO:0007669"/>
    <property type="project" value="InterPro"/>
</dbReference>
<protein>
    <submittedName>
        <fullName evidence="1">Uncharacterized protein</fullName>
    </submittedName>
</protein>
<dbReference type="EMBL" id="JAQIZZ010000007">
    <property type="protein sequence ID" value="KAJ5533424.1"/>
    <property type="molecule type" value="Genomic_DNA"/>
</dbReference>
<gene>
    <name evidence="1" type="ORF">N7494_009976</name>
</gene>
<evidence type="ECO:0000313" key="2">
    <source>
        <dbReference type="Proteomes" id="UP001220324"/>
    </source>
</evidence>
<dbReference type="GO" id="GO:0006418">
    <property type="term" value="P:tRNA aminoacylation for protein translation"/>
    <property type="evidence" value="ECO:0007669"/>
    <property type="project" value="InterPro"/>
</dbReference>
<name>A0AAD6CR04_9EURO</name>
<organism evidence="1 2">
    <name type="scientific">Penicillium frequentans</name>
    <dbReference type="NCBI Taxonomy" id="3151616"/>
    <lineage>
        <taxon>Eukaryota</taxon>
        <taxon>Fungi</taxon>
        <taxon>Dikarya</taxon>
        <taxon>Ascomycota</taxon>
        <taxon>Pezizomycotina</taxon>
        <taxon>Eurotiomycetes</taxon>
        <taxon>Eurotiomycetidae</taxon>
        <taxon>Eurotiales</taxon>
        <taxon>Aspergillaceae</taxon>
        <taxon>Penicillium</taxon>
    </lineage>
</organism>
<comment type="caution">
    <text evidence="1">The sequence shown here is derived from an EMBL/GenBank/DDBJ whole genome shotgun (WGS) entry which is preliminary data.</text>
</comment>
<dbReference type="GO" id="GO:0005524">
    <property type="term" value="F:ATP binding"/>
    <property type="evidence" value="ECO:0007669"/>
    <property type="project" value="InterPro"/>
</dbReference>
<reference evidence="1 2" key="1">
    <citation type="journal article" date="2023" name="IMA Fungus">
        <title>Comparative genomic study of the Penicillium genus elucidates a diverse pangenome and 15 lateral gene transfer events.</title>
        <authorList>
            <person name="Petersen C."/>
            <person name="Sorensen T."/>
            <person name="Nielsen M.R."/>
            <person name="Sondergaard T.E."/>
            <person name="Sorensen J.L."/>
            <person name="Fitzpatrick D.A."/>
            <person name="Frisvad J.C."/>
            <person name="Nielsen K.L."/>
        </authorList>
    </citation>
    <scope>NUCLEOTIDE SEQUENCE [LARGE SCALE GENOMIC DNA]</scope>
    <source>
        <strain evidence="1 2">IBT 35679</strain>
    </source>
</reference>
<keyword evidence="2" id="KW-1185">Reference proteome</keyword>
<dbReference type="AlphaFoldDB" id="A0AAD6CR04"/>
<accession>A0AAD6CR04</accession>
<dbReference type="InterPro" id="IPR001412">
    <property type="entry name" value="aa-tRNA-synth_I_CS"/>
</dbReference>